<dbReference type="EMBL" id="CM042885">
    <property type="protein sequence ID" value="KAI4366162.1"/>
    <property type="molecule type" value="Genomic_DNA"/>
</dbReference>
<name>A0ACB9QJX0_9MYRT</name>
<organism evidence="1 2">
    <name type="scientific">Melastoma candidum</name>
    <dbReference type="NCBI Taxonomy" id="119954"/>
    <lineage>
        <taxon>Eukaryota</taxon>
        <taxon>Viridiplantae</taxon>
        <taxon>Streptophyta</taxon>
        <taxon>Embryophyta</taxon>
        <taxon>Tracheophyta</taxon>
        <taxon>Spermatophyta</taxon>
        <taxon>Magnoliopsida</taxon>
        <taxon>eudicotyledons</taxon>
        <taxon>Gunneridae</taxon>
        <taxon>Pentapetalae</taxon>
        <taxon>rosids</taxon>
        <taxon>malvids</taxon>
        <taxon>Myrtales</taxon>
        <taxon>Melastomataceae</taxon>
        <taxon>Melastomatoideae</taxon>
        <taxon>Melastomateae</taxon>
        <taxon>Melastoma</taxon>
    </lineage>
</organism>
<dbReference type="Proteomes" id="UP001057402">
    <property type="component" value="Chromosome 6"/>
</dbReference>
<evidence type="ECO:0000313" key="1">
    <source>
        <dbReference type="EMBL" id="KAI4366162.1"/>
    </source>
</evidence>
<proteinExistence type="predicted"/>
<keyword evidence="2" id="KW-1185">Reference proteome</keyword>
<comment type="caution">
    <text evidence="1">The sequence shown here is derived from an EMBL/GenBank/DDBJ whole genome shotgun (WGS) entry which is preliminary data.</text>
</comment>
<sequence length="134" mass="15470">MWSSPIFPSQFVSSKSRHELLLLFPGVLRRRRIPPSSDHLPRRAQHELSPSVEVDGIRASFAISPENKCFPQGLHRPPGSELRRRRYLQAARSVDSPSSEFRHQWLSKGYGTQTVLFTTQKPGYWINMRLPLFS</sequence>
<accession>A0ACB9QJX0</accession>
<evidence type="ECO:0000313" key="2">
    <source>
        <dbReference type="Proteomes" id="UP001057402"/>
    </source>
</evidence>
<gene>
    <name evidence="1" type="ORF">MLD38_022076</name>
</gene>
<protein>
    <submittedName>
        <fullName evidence="1">Uncharacterized protein</fullName>
    </submittedName>
</protein>
<reference evidence="2" key="1">
    <citation type="journal article" date="2023" name="Front. Plant Sci.">
        <title>Chromosomal-level genome assembly of Melastoma candidum provides insights into trichome evolution.</title>
        <authorList>
            <person name="Zhong Y."/>
            <person name="Wu W."/>
            <person name="Sun C."/>
            <person name="Zou P."/>
            <person name="Liu Y."/>
            <person name="Dai S."/>
            <person name="Zhou R."/>
        </authorList>
    </citation>
    <scope>NUCLEOTIDE SEQUENCE [LARGE SCALE GENOMIC DNA]</scope>
</reference>